<gene>
    <name evidence="1" type="ORF">GSB_151644</name>
</gene>
<protein>
    <submittedName>
        <fullName evidence="1">Variant-specific surface protein</fullName>
    </submittedName>
</protein>
<dbReference type="Gene3D" id="2.10.220.10">
    <property type="entry name" value="Hormone Receptor, Insulin-like Growth Factor Receptor 1, Chain A, domain 2"/>
    <property type="match status" value="2"/>
</dbReference>
<evidence type="ECO:0000313" key="1">
    <source>
        <dbReference type="EMBL" id="ESU41570.1"/>
    </source>
</evidence>
<dbReference type="EMBL" id="AHHH01000121">
    <property type="protein sequence ID" value="ESU41570.1"/>
    <property type="molecule type" value="Genomic_DNA"/>
</dbReference>
<dbReference type="CDD" id="cd00064">
    <property type="entry name" value="FU"/>
    <property type="match status" value="1"/>
</dbReference>
<dbReference type="Pfam" id="PF03302">
    <property type="entry name" value="VSP"/>
    <property type="match status" value="1"/>
</dbReference>
<dbReference type="InterPro" id="IPR005127">
    <property type="entry name" value="Giardia_VSP"/>
</dbReference>
<sequence length="459" mass="47721">VAYRSMPRPVRVRGPERLGKDGACVRYAEEVMRHDEPRSKVAESTTCQAADSGTGKCKTAMCNVWIGGKDYCSKCAETAELLIDGTCVARTDELAKKCTTNTKGACLSCGDGYFLYSNGCYAIGGTPGSNICADPTPSEGSSDTAGKCATCAPGYFKNPADVAAGTPPCIACNDTTGFTDSTNTYKGVLNCEVCSPPATSPEARTDSVAVCTKCGNSKYLKTDGTCGEASECTGTTFPKADNNAGNKCVSCSDNNNGGIADCQTCSNAENTLKCSACNNNKKPNTAKTACVPCNIEGCTSCDKENVCATCDSGKYLTPTSQCVDSCEKLGGYYADNKVCKPCDPSCASCSTAGADKCLSCPAGKALKYTDETKVDQGGSCVDECRASTGGCADCGAAIRGPRYCSRCSDTNQAPLDGNCAANTMRTKFCTNASNGACTQCTNNYFLFTNCLLSWLLCSQ</sequence>
<dbReference type="VEuPathDB" id="GiardiaDB:DHA2_152883"/>
<organism evidence="1 2">
    <name type="scientific">Giardia intestinalis</name>
    <name type="common">Giardia lamblia</name>
    <dbReference type="NCBI Taxonomy" id="5741"/>
    <lineage>
        <taxon>Eukaryota</taxon>
        <taxon>Metamonada</taxon>
        <taxon>Diplomonadida</taxon>
        <taxon>Hexamitidae</taxon>
        <taxon>Giardiinae</taxon>
        <taxon>Giardia</taxon>
    </lineage>
</organism>
<proteinExistence type="predicted"/>
<comment type="caution">
    <text evidence="1">The sequence shown here is derived from an EMBL/GenBank/DDBJ whole genome shotgun (WGS) entry which is preliminary data.</text>
</comment>
<dbReference type="SMART" id="SM00261">
    <property type="entry name" value="FU"/>
    <property type="match status" value="2"/>
</dbReference>
<dbReference type="PANTHER" id="PTHR23275:SF100">
    <property type="entry name" value="EGF-LIKE DOMAIN-CONTAINING PROTEIN"/>
    <property type="match status" value="1"/>
</dbReference>
<dbReference type="SUPFAM" id="SSF57184">
    <property type="entry name" value="Growth factor receptor domain"/>
    <property type="match status" value="3"/>
</dbReference>
<evidence type="ECO:0000313" key="2">
    <source>
        <dbReference type="Proteomes" id="UP000018040"/>
    </source>
</evidence>
<dbReference type="PANTHER" id="PTHR23275">
    <property type="entry name" value="CABRIOLET.-RELATED"/>
    <property type="match status" value="1"/>
</dbReference>
<dbReference type="InterPro" id="IPR009030">
    <property type="entry name" value="Growth_fac_rcpt_cys_sf"/>
</dbReference>
<dbReference type="InterPro" id="IPR052798">
    <property type="entry name" value="Giardia_VSA"/>
</dbReference>
<dbReference type="VEuPathDB" id="GiardiaDB:QR46_4866"/>
<dbReference type="AlphaFoldDB" id="V6TX27"/>
<reference evidence="1 2" key="2">
    <citation type="journal article" date="2013" name="Genome Biol. Evol.">
        <title>Genome sequencing of Giardia lamblia genotypes A2 and B isolates (DH and GS) and comparative analysis with the genomes of genotypes A1 and E (WB and Pig).</title>
        <authorList>
            <person name="Adam R.D."/>
            <person name="Dahlstrom E.W."/>
            <person name="Martens C.A."/>
            <person name="Bruno D.P."/>
            <person name="Barbian K.D."/>
            <person name="Ricklefs S.M."/>
            <person name="Hernandez M.M."/>
            <person name="Narla N.P."/>
            <person name="Patel R.B."/>
            <person name="Porcella S.F."/>
            <person name="Nash T.E."/>
        </authorList>
    </citation>
    <scope>NUCLEOTIDE SEQUENCE [LARGE SCALE GENOMIC DNA]</scope>
    <source>
        <strain evidence="1 2">GS</strain>
    </source>
</reference>
<dbReference type="InterPro" id="IPR006212">
    <property type="entry name" value="Furin_repeat"/>
</dbReference>
<dbReference type="Proteomes" id="UP000018040">
    <property type="component" value="Unassembled WGS sequence"/>
</dbReference>
<name>V6TX27_GIAIN</name>
<reference evidence="2" key="1">
    <citation type="submission" date="2012-02" db="EMBL/GenBank/DDBJ databases">
        <title>Genome sequencing of Giardia lamblia Genotypes A2 and B isolates (DH and GS) and comparative analysis with the genomes of Genotypes A1 and E (WB and Pig).</title>
        <authorList>
            <person name="Adam R."/>
            <person name="Dahlstrom E."/>
            <person name="Martens C."/>
            <person name="Bruno D."/>
            <person name="Barbian K."/>
            <person name="Porcella S.F."/>
            <person name="Nash T."/>
        </authorList>
    </citation>
    <scope>NUCLEOTIDE SEQUENCE</scope>
    <source>
        <strain evidence="2">GS</strain>
    </source>
</reference>
<feature type="non-terminal residue" evidence="1">
    <location>
        <position position="1"/>
    </location>
</feature>
<accession>V6TX27</accession>